<dbReference type="AlphaFoldDB" id="B6QCX8"/>
<dbReference type="EMBL" id="DS995901">
    <property type="protein sequence ID" value="EEA23689.1"/>
    <property type="molecule type" value="Genomic_DNA"/>
</dbReference>
<evidence type="ECO:0000313" key="3">
    <source>
        <dbReference type="Proteomes" id="UP000001294"/>
    </source>
</evidence>
<evidence type="ECO:0000313" key="2">
    <source>
        <dbReference type="EMBL" id="EEA23689.1"/>
    </source>
</evidence>
<keyword evidence="3" id="KW-1185">Reference proteome</keyword>
<sequence>MESTLLSIKPHHTLILHVTQQNAGLIIRSSESDFIFEAFEASPSAEKTLAAKGAMQWDFPTVAVSLPRQDFESPQFQENLTNFLERASLDSIDEFAAKTHKAGVAITEARDTSHPALVTDFLMTLLEVNGARANVPLLRKRVKRRQKQWATFKARSLRKIPFLPRFADEDDLHLTLPNSGSYLRGVLKQSYHPPSATSPIIDAATLGSSTSKSTTEFYSSLLARYNKLHDWESQFETTTADIPQSQSECSKKCQNLAKHIHSYLEAVEDAYDGNSEQMSILILNILETWVYMDQCAVKVHPLLSQYHPFFEPGMLDVLLLTRLSDMKRLQAIQEYISKRCTQAERSLDIFADPQEGCFADQIFTLGETGTVAKLNNLRVSIEAASRRSSTADYGDISKKRFFFSFKLVYRLHDRLLVPS</sequence>
<dbReference type="Pfam" id="PF20255">
    <property type="entry name" value="DUF6606"/>
    <property type="match status" value="1"/>
</dbReference>
<protein>
    <recommendedName>
        <fullName evidence="1">DUF6606 domain-containing protein</fullName>
    </recommendedName>
</protein>
<evidence type="ECO:0000259" key="1">
    <source>
        <dbReference type="Pfam" id="PF20255"/>
    </source>
</evidence>
<gene>
    <name evidence="2" type="ORF">PMAA_077220</name>
</gene>
<dbReference type="STRING" id="441960.B6QCX8"/>
<organism evidence="2 3">
    <name type="scientific">Talaromyces marneffei (strain ATCC 18224 / CBS 334.59 / QM 7333)</name>
    <name type="common">Penicillium marneffei</name>
    <dbReference type="NCBI Taxonomy" id="441960"/>
    <lineage>
        <taxon>Eukaryota</taxon>
        <taxon>Fungi</taxon>
        <taxon>Dikarya</taxon>
        <taxon>Ascomycota</taxon>
        <taxon>Pezizomycotina</taxon>
        <taxon>Eurotiomycetes</taxon>
        <taxon>Eurotiomycetidae</taxon>
        <taxon>Eurotiales</taxon>
        <taxon>Trichocomaceae</taxon>
        <taxon>Talaromyces</taxon>
        <taxon>Talaromyces sect. Talaromyces</taxon>
    </lineage>
</organism>
<dbReference type="HOGENOM" id="CLU_655694_0_0_1"/>
<dbReference type="InterPro" id="IPR046541">
    <property type="entry name" value="DUF6606"/>
</dbReference>
<dbReference type="OrthoDB" id="3182339at2759"/>
<accession>B6QCX8</accession>
<feature type="domain" description="DUF6606" evidence="1">
    <location>
        <begin position="3"/>
        <end position="143"/>
    </location>
</feature>
<dbReference type="VEuPathDB" id="FungiDB:PMAA_077220"/>
<proteinExistence type="predicted"/>
<dbReference type="Proteomes" id="UP000001294">
    <property type="component" value="Unassembled WGS sequence"/>
</dbReference>
<name>B6QCX8_TALMQ</name>
<reference evidence="3" key="1">
    <citation type="journal article" date="2015" name="Genome Announc.">
        <title>Genome sequence of the AIDS-associated pathogen Penicillium marneffei (ATCC18224) and its near taxonomic relative Talaromyces stipitatus (ATCC10500).</title>
        <authorList>
            <person name="Nierman W.C."/>
            <person name="Fedorova-Abrams N.D."/>
            <person name="Andrianopoulos A."/>
        </authorList>
    </citation>
    <scope>NUCLEOTIDE SEQUENCE [LARGE SCALE GENOMIC DNA]</scope>
    <source>
        <strain evidence="3">ATCC 18224 / CBS 334.59 / QM 7333</strain>
    </source>
</reference>
<dbReference type="PhylomeDB" id="B6QCX8"/>